<dbReference type="GO" id="GO:0008270">
    <property type="term" value="F:zinc ion binding"/>
    <property type="evidence" value="ECO:0007669"/>
    <property type="project" value="UniProtKB-KW"/>
</dbReference>
<dbReference type="PROSITE" id="PS50157">
    <property type="entry name" value="ZINC_FINGER_C2H2_2"/>
    <property type="match status" value="5"/>
</dbReference>
<proteinExistence type="predicted"/>
<dbReference type="InterPro" id="IPR036236">
    <property type="entry name" value="Znf_C2H2_sf"/>
</dbReference>
<feature type="domain" description="C2H2-type" evidence="7">
    <location>
        <begin position="701"/>
        <end position="728"/>
    </location>
</feature>
<dbReference type="PANTHER" id="PTHR24409">
    <property type="entry name" value="ZINC FINGER PROTEIN 142"/>
    <property type="match status" value="1"/>
</dbReference>
<reference evidence="8 9" key="1">
    <citation type="journal article" date="2018" name="Gigascience">
        <title>Genomes of trombidid mites reveal novel predicted allergens and laterally-transferred genes associated with secondary metabolism.</title>
        <authorList>
            <person name="Dong X."/>
            <person name="Chaisiri K."/>
            <person name="Xia D."/>
            <person name="Armstrong S.D."/>
            <person name="Fang Y."/>
            <person name="Donnelly M.J."/>
            <person name="Kadowaki T."/>
            <person name="McGarry J.W."/>
            <person name="Darby A.C."/>
            <person name="Makepeace B.L."/>
        </authorList>
    </citation>
    <scope>NUCLEOTIDE SEQUENCE [LARGE SCALE GENOMIC DNA]</scope>
    <source>
        <strain evidence="8">UoL-WK</strain>
    </source>
</reference>
<keyword evidence="9" id="KW-1185">Reference proteome</keyword>
<dbReference type="SUPFAM" id="SSF57667">
    <property type="entry name" value="beta-beta-alpha zinc fingers"/>
    <property type="match status" value="1"/>
</dbReference>
<evidence type="ECO:0000256" key="2">
    <source>
        <dbReference type="ARBA" id="ARBA00022737"/>
    </source>
</evidence>
<dbReference type="EMBL" id="NCKU01004371">
    <property type="protein sequence ID" value="RWS06045.1"/>
    <property type="molecule type" value="Genomic_DNA"/>
</dbReference>
<dbReference type="SMART" id="SM00355">
    <property type="entry name" value="ZnF_C2H2"/>
    <property type="match status" value="6"/>
</dbReference>
<dbReference type="PANTHER" id="PTHR24409:SF295">
    <property type="entry name" value="AZ2-RELATED"/>
    <property type="match status" value="1"/>
</dbReference>
<protein>
    <recommendedName>
        <fullName evidence="7">C2H2-type domain-containing protein</fullName>
    </recommendedName>
</protein>
<accession>A0A443QSP5</accession>
<keyword evidence="2" id="KW-0677">Repeat</keyword>
<organism evidence="8 9">
    <name type="scientific">Dinothrombium tinctorium</name>
    <dbReference type="NCBI Taxonomy" id="1965070"/>
    <lineage>
        <taxon>Eukaryota</taxon>
        <taxon>Metazoa</taxon>
        <taxon>Ecdysozoa</taxon>
        <taxon>Arthropoda</taxon>
        <taxon>Chelicerata</taxon>
        <taxon>Arachnida</taxon>
        <taxon>Acari</taxon>
        <taxon>Acariformes</taxon>
        <taxon>Trombidiformes</taxon>
        <taxon>Prostigmata</taxon>
        <taxon>Anystina</taxon>
        <taxon>Parasitengona</taxon>
        <taxon>Trombidioidea</taxon>
        <taxon>Trombidiidae</taxon>
        <taxon>Dinothrombium</taxon>
    </lineage>
</organism>
<dbReference type="AlphaFoldDB" id="A0A443QSP5"/>
<comment type="caution">
    <text evidence="8">The sequence shown here is derived from an EMBL/GenBank/DDBJ whole genome shotgun (WGS) entry which is preliminary data.</text>
</comment>
<keyword evidence="1" id="KW-0479">Metal-binding</keyword>
<dbReference type="OrthoDB" id="6361061at2759"/>
<feature type="compositionally biased region" description="Acidic residues" evidence="6">
    <location>
        <begin position="508"/>
        <end position="532"/>
    </location>
</feature>
<evidence type="ECO:0000256" key="5">
    <source>
        <dbReference type="PROSITE-ProRule" id="PRU00042"/>
    </source>
</evidence>
<feature type="domain" description="C2H2-type" evidence="7">
    <location>
        <begin position="324"/>
        <end position="355"/>
    </location>
</feature>
<dbReference type="STRING" id="1965070.A0A443QSP5"/>
<dbReference type="PROSITE" id="PS00028">
    <property type="entry name" value="ZINC_FINGER_C2H2_1"/>
    <property type="match status" value="2"/>
</dbReference>
<feature type="region of interest" description="Disordered" evidence="6">
    <location>
        <begin position="502"/>
        <end position="548"/>
    </location>
</feature>
<evidence type="ECO:0000256" key="4">
    <source>
        <dbReference type="ARBA" id="ARBA00022833"/>
    </source>
</evidence>
<evidence type="ECO:0000313" key="9">
    <source>
        <dbReference type="Proteomes" id="UP000285301"/>
    </source>
</evidence>
<keyword evidence="4" id="KW-0862">Zinc</keyword>
<dbReference type="GO" id="GO:0000977">
    <property type="term" value="F:RNA polymerase II transcription regulatory region sequence-specific DNA binding"/>
    <property type="evidence" value="ECO:0007669"/>
    <property type="project" value="TreeGrafter"/>
</dbReference>
<sequence>MEFFRTLAQRVAENLLHHVDGRLAEKRTTVVKYERNSSDYIPNNVAKLNLAEYNFPPDFSIESWSPSSEAKVDFLLECNLKESNCNNSSDGSSERTLNPLLVAGVFKDSAKNNDSSSYLCCVCGDSFTTMHEFDDHEMNNHPNVVCSFVEVDFVRNVPMQLLWQYNSPYGVLRRCVVPSFSASSATSLSSQPNRALNFKCTKCNKTFNVVAQLHQHIIDCASSASETTPKHEQTDEIMRINCENKSIQCVYNTRASGKRNIDLVMTKESNKRSRLICSNQKCDVAVQTSPGSQKTNSSAENIAKKVKENVELNYNKESEAPKRYTCSKCSKKFMFLVTLQKHQLTCKIFYRRSKPKQFDRTIRKVICSKSKSDTCSKKFKAIANGKSFKQKVANIKNGKNFNSYIASDNLSSSNNEEVNVIKSKASHKSLASGLQEHRCPRCSRGFTYLANFKKHVKKSCRHKIAKDSEAFDIKIKEETENNSQNEPSEIFKGNQEFLTCGKVNDANSSDDNDATETEEGDYNVNESNEEQEESGKNNLTAERKDNSKLDLFRVKQEHPLYAFKGSPAQHHSCPYCQRGFTYLANYRKHVNGICPIRQQIDNTKRKVLEESEPLVVKLESDQLNIQPNNHSNNNDLPASNILKDQTKQNEIIQISLDENKLNSNHNSSDSKCSLEVSATEVKENNSNTLNEDIESQKFRSFECTICHKIYLSHVKMMRHMLSHKLEEGASKISEVVADLLDEKEIAKQALQKQATIEHEKRRKLNTNNSSAFKTRNSKQQGDVPCANLLEKLARGGENENADNNHRVDDKKAKHLLSTLPQASLLLLPSSQPLEDGDENNVMLQNENNNYAIVIQEDADLNDLSNLEAITPEMLDNLKGEFAHLVVNREENANTVGDVMMNIGEENAENGDVWIAFTANENEAEEQQQSAFLLPRSMTL</sequence>
<feature type="domain" description="C2H2-type" evidence="7">
    <location>
        <begin position="118"/>
        <end position="141"/>
    </location>
</feature>
<feature type="domain" description="C2H2-type" evidence="7">
    <location>
        <begin position="198"/>
        <end position="216"/>
    </location>
</feature>
<gene>
    <name evidence="8" type="ORF">B4U79_16252</name>
</gene>
<evidence type="ECO:0000256" key="1">
    <source>
        <dbReference type="ARBA" id="ARBA00022723"/>
    </source>
</evidence>
<evidence type="ECO:0000313" key="8">
    <source>
        <dbReference type="EMBL" id="RWS06045.1"/>
    </source>
</evidence>
<name>A0A443QSP5_9ACAR</name>
<evidence type="ECO:0000256" key="3">
    <source>
        <dbReference type="ARBA" id="ARBA00022771"/>
    </source>
</evidence>
<dbReference type="GO" id="GO:0000981">
    <property type="term" value="F:DNA-binding transcription factor activity, RNA polymerase II-specific"/>
    <property type="evidence" value="ECO:0007669"/>
    <property type="project" value="TreeGrafter"/>
</dbReference>
<dbReference type="Proteomes" id="UP000285301">
    <property type="component" value="Unassembled WGS sequence"/>
</dbReference>
<dbReference type="InterPro" id="IPR013087">
    <property type="entry name" value="Znf_C2H2_type"/>
</dbReference>
<evidence type="ECO:0000256" key="6">
    <source>
        <dbReference type="SAM" id="MobiDB-lite"/>
    </source>
</evidence>
<dbReference type="GO" id="GO:0005634">
    <property type="term" value="C:nucleus"/>
    <property type="evidence" value="ECO:0007669"/>
    <property type="project" value="TreeGrafter"/>
</dbReference>
<feature type="domain" description="C2H2-type" evidence="7">
    <location>
        <begin position="437"/>
        <end position="467"/>
    </location>
</feature>
<evidence type="ECO:0000259" key="7">
    <source>
        <dbReference type="PROSITE" id="PS50157"/>
    </source>
</evidence>
<keyword evidence="3 5" id="KW-0863">Zinc-finger</keyword>